<evidence type="ECO:0000256" key="3">
    <source>
        <dbReference type="ARBA" id="ARBA00022617"/>
    </source>
</evidence>
<comment type="function">
    <text evidence="7">Has an organic peroxide-dependent peroxidase activity.</text>
</comment>
<name>A0A1M5L0B5_9BRAD</name>
<dbReference type="PIRSF" id="PIRSF000296">
    <property type="entry name" value="SrpA"/>
    <property type="match status" value="1"/>
</dbReference>
<comment type="cofactor">
    <cofactor evidence="7">
        <name>heme</name>
        <dbReference type="ChEBI" id="CHEBI:30413"/>
    </cofactor>
</comment>
<feature type="binding site" description="axial binding residue" evidence="9">
    <location>
        <position position="339"/>
    </location>
    <ligand>
        <name>heme</name>
        <dbReference type="ChEBI" id="CHEBI:30413"/>
    </ligand>
    <ligandPart>
        <name>Fe</name>
        <dbReference type="ChEBI" id="CHEBI:18248"/>
    </ligandPart>
</feature>
<evidence type="ECO:0000256" key="2">
    <source>
        <dbReference type="ARBA" id="ARBA00022559"/>
    </source>
</evidence>
<dbReference type="PANTHER" id="PTHR11465">
    <property type="entry name" value="CATALASE"/>
    <property type="match status" value="1"/>
</dbReference>
<dbReference type="GO" id="GO:0020037">
    <property type="term" value="F:heme binding"/>
    <property type="evidence" value="ECO:0007669"/>
    <property type="project" value="InterPro"/>
</dbReference>
<dbReference type="RefSeq" id="WP_079566762.1">
    <property type="nucleotide sequence ID" value="NZ_LT670818.1"/>
</dbReference>
<keyword evidence="3 7" id="KW-0349">Heme</keyword>
<dbReference type="SMART" id="SM01060">
    <property type="entry name" value="Catalase"/>
    <property type="match status" value="1"/>
</dbReference>
<evidence type="ECO:0000313" key="11">
    <source>
        <dbReference type="EMBL" id="SHG58360.1"/>
    </source>
</evidence>
<dbReference type="PROSITE" id="PS51318">
    <property type="entry name" value="TAT"/>
    <property type="match status" value="1"/>
</dbReference>
<dbReference type="AlphaFoldDB" id="A0A1M5L0B5"/>
<evidence type="ECO:0000256" key="8">
    <source>
        <dbReference type="PIRSR" id="PIRSR000296-1"/>
    </source>
</evidence>
<dbReference type="GO" id="GO:0004096">
    <property type="term" value="F:catalase activity"/>
    <property type="evidence" value="ECO:0007669"/>
    <property type="project" value="InterPro"/>
</dbReference>
<dbReference type="GO" id="GO:0046872">
    <property type="term" value="F:metal ion binding"/>
    <property type="evidence" value="ECO:0007669"/>
    <property type="project" value="UniProtKB-KW"/>
</dbReference>
<dbReference type="InterPro" id="IPR020835">
    <property type="entry name" value="Catalase_sf"/>
</dbReference>
<evidence type="ECO:0000256" key="4">
    <source>
        <dbReference type="ARBA" id="ARBA00022723"/>
    </source>
</evidence>
<dbReference type="Gene3D" id="2.40.180.10">
    <property type="entry name" value="Catalase core domain"/>
    <property type="match status" value="1"/>
</dbReference>
<dbReference type="PRINTS" id="PR00067">
    <property type="entry name" value="CATALASE"/>
</dbReference>
<dbReference type="InterPro" id="IPR018028">
    <property type="entry name" value="Catalase"/>
</dbReference>
<accession>A0A1M5L0B5</accession>
<protein>
    <recommendedName>
        <fullName evidence="7">Catalase-related peroxidase</fullName>
        <ecNumber evidence="7">1.11.1.-</ecNumber>
    </recommendedName>
</protein>
<dbReference type="InterPro" id="IPR006311">
    <property type="entry name" value="TAT_signal"/>
</dbReference>
<sequence>MFTSRRSLLAGVGGVSLGAAVNALQPRQASAGEAALPVAAEGGEELTAVAVNDALEGAYGRHEGKRRNHTKGLGAVGYFVGTKEAAELSRSGLFAGDRIEVIARFSTAGGDPKASDSERSPRGMGLEFRLKGGALHHMTMIHTPMFFARTPSTFLDKFLALAKDVHTGKADPGKLAAFMKQHPDQAAQFHFLETNNPPASYANSAFYGIHTFRFIDHNARPTNVRWRFMPEDGEKTLTDAQLAQKPHDFLDDAFRERLKEGPIHWHMIVTIGEPGDPEDDPTILWPSGRREIRAGTLTLISSSPDQESGAYTINFDPMLMADGVEPTNDPILSFRSSSYAISHSRRLTEVSSKSATD</sequence>
<dbReference type="Proteomes" id="UP000190675">
    <property type="component" value="Chromosome I"/>
</dbReference>
<keyword evidence="5 7" id="KW-0560">Oxidoreductase</keyword>
<proteinExistence type="inferred from homology"/>
<dbReference type="EMBL" id="LT670818">
    <property type="protein sequence ID" value="SHG58360.1"/>
    <property type="molecule type" value="Genomic_DNA"/>
</dbReference>
<dbReference type="GO" id="GO:0042542">
    <property type="term" value="P:response to hydrogen peroxide"/>
    <property type="evidence" value="ECO:0007669"/>
    <property type="project" value="TreeGrafter"/>
</dbReference>
<evidence type="ECO:0000259" key="10">
    <source>
        <dbReference type="SMART" id="SM01060"/>
    </source>
</evidence>
<dbReference type="GO" id="GO:0005737">
    <property type="term" value="C:cytoplasm"/>
    <property type="evidence" value="ECO:0007669"/>
    <property type="project" value="TreeGrafter"/>
</dbReference>
<dbReference type="CDD" id="cd08153">
    <property type="entry name" value="srpA_like"/>
    <property type="match status" value="1"/>
</dbReference>
<dbReference type="Pfam" id="PF00199">
    <property type="entry name" value="Catalase"/>
    <property type="match status" value="1"/>
</dbReference>
<dbReference type="PROSITE" id="PS51402">
    <property type="entry name" value="CATALASE_3"/>
    <property type="match status" value="1"/>
</dbReference>
<dbReference type="InterPro" id="IPR011614">
    <property type="entry name" value="Catalase_core"/>
</dbReference>
<dbReference type="SUPFAM" id="SSF56634">
    <property type="entry name" value="Heme-dependent catalase-like"/>
    <property type="match status" value="1"/>
</dbReference>
<dbReference type="EC" id="1.11.1.-" evidence="7"/>
<evidence type="ECO:0000256" key="7">
    <source>
        <dbReference type="PIRNR" id="PIRNR000296"/>
    </source>
</evidence>
<keyword evidence="6 7" id="KW-0408">Iron</keyword>
<evidence type="ECO:0000256" key="1">
    <source>
        <dbReference type="ARBA" id="ARBA00005329"/>
    </source>
</evidence>
<evidence type="ECO:0000256" key="5">
    <source>
        <dbReference type="ARBA" id="ARBA00023002"/>
    </source>
</evidence>
<dbReference type="InterPro" id="IPR024168">
    <property type="entry name" value="Catalase_SrpA-type_pred"/>
</dbReference>
<dbReference type="PANTHER" id="PTHR11465:SF9">
    <property type="entry name" value="CATALASE"/>
    <property type="match status" value="1"/>
</dbReference>
<keyword evidence="2 7" id="KW-0575">Peroxidase</keyword>
<keyword evidence="4 7" id="KW-0479">Metal-binding</keyword>
<reference evidence="11 12" key="1">
    <citation type="submission" date="2016-11" db="EMBL/GenBank/DDBJ databases">
        <authorList>
            <person name="Jaros S."/>
            <person name="Januszkiewicz K."/>
            <person name="Wedrychowicz H."/>
        </authorList>
    </citation>
    <scope>NUCLEOTIDE SEQUENCE [LARGE SCALE GENOMIC DNA]</scope>
    <source>
        <strain evidence="11 12">GAS242</strain>
    </source>
</reference>
<gene>
    <name evidence="11" type="ORF">SAMN05444169_3176</name>
</gene>
<dbReference type="OrthoDB" id="255727at2"/>
<dbReference type="Gene3D" id="1.20.1280.120">
    <property type="match status" value="1"/>
</dbReference>
<evidence type="ECO:0000256" key="6">
    <source>
        <dbReference type="ARBA" id="ARBA00023004"/>
    </source>
</evidence>
<feature type="active site" evidence="8">
    <location>
        <position position="69"/>
    </location>
</feature>
<evidence type="ECO:0000313" key="12">
    <source>
        <dbReference type="Proteomes" id="UP000190675"/>
    </source>
</evidence>
<dbReference type="GO" id="GO:0042744">
    <property type="term" value="P:hydrogen peroxide catabolic process"/>
    <property type="evidence" value="ECO:0007669"/>
    <property type="project" value="TreeGrafter"/>
</dbReference>
<evidence type="ECO:0000256" key="9">
    <source>
        <dbReference type="PIRSR" id="PIRSR000296-2"/>
    </source>
</evidence>
<organism evidence="11 12">
    <name type="scientific">Bradyrhizobium erythrophlei</name>
    <dbReference type="NCBI Taxonomy" id="1437360"/>
    <lineage>
        <taxon>Bacteria</taxon>
        <taxon>Pseudomonadati</taxon>
        <taxon>Pseudomonadota</taxon>
        <taxon>Alphaproteobacteria</taxon>
        <taxon>Hyphomicrobiales</taxon>
        <taxon>Nitrobacteraceae</taxon>
        <taxon>Bradyrhizobium</taxon>
    </lineage>
</organism>
<feature type="domain" description="Catalase core" evidence="10">
    <location>
        <begin position="22"/>
        <end position="357"/>
    </location>
</feature>
<comment type="similarity">
    <text evidence="1 7">Belongs to the catalase family.</text>
</comment>